<dbReference type="InterPro" id="IPR037523">
    <property type="entry name" value="VOC_core"/>
</dbReference>
<dbReference type="SUPFAM" id="SSF54593">
    <property type="entry name" value="Glyoxalase/Bleomycin resistance protein/Dihydroxybiphenyl dioxygenase"/>
    <property type="match status" value="2"/>
</dbReference>
<reference evidence="3" key="1">
    <citation type="journal article" date="2019" name="Int. J. Syst. Evol. Microbiol.">
        <title>The Global Catalogue of Microorganisms (GCM) 10K type strain sequencing project: providing services to taxonomists for standard genome sequencing and annotation.</title>
        <authorList>
            <consortium name="The Broad Institute Genomics Platform"/>
            <consortium name="The Broad Institute Genome Sequencing Center for Infectious Disease"/>
            <person name="Wu L."/>
            <person name="Ma J."/>
        </authorList>
    </citation>
    <scope>NUCLEOTIDE SEQUENCE [LARGE SCALE GENOMIC DNA]</scope>
    <source>
        <strain evidence="3">JCM 18304</strain>
    </source>
</reference>
<dbReference type="PROSITE" id="PS51819">
    <property type="entry name" value="VOC"/>
    <property type="match status" value="2"/>
</dbReference>
<dbReference type="CDD" id="cd07247">
    <property type="entry name" value="SgaA_N_like"/>
    <property type="match status" value="2"/>
</dbReference>
<dbReference type="PANTHER" id="PTHR33993">
    <property type="entry name" value="GLYOXALASE-RELATED"/>
    <property type="match status" value="1"/>
</dbReference>
<feature type="domain" description="VOC" evidence="1">
    <location>
        <begin position="10"/>
        <end position="124"/>
    </location>
</feature>
<accession>A0ABP9RI85</accession>
<dbReference type="InterPro" id="IPR029068">
    <property type="entry name" value="Glyas_Bleomycin-R_OHBP_Dase"/>
</dbReference>
<evidence type="ECO:0000313" key="3">
    <source>
        <dbReference type="Proteomes" id="UP001501570"/>
    </source>
</evidence>
<dbReference type="RefSeq" id="WP_345625147.1">
    <property type="nucleotide sequence ID" value="NZ_BAABJQ010000001.1"/>
</dbReference>
<protein>
    <submittedName>
        <fullName evidence="2">VOC family protein</fullName>
    </submittedName>
</protein>
<dbReference type="Proteomes" id="UP001501570">
    <property type="component" value="Unassembled WGS sequence"/>
</dbReference>
<organism evidence="2 3">
    <name type="scientific">Rugosimonospora acidiphila</name>
    <dbReference type="NCBI Taxonomy" id="556531"/>
    <lineage>
        <taxon>Bacteria</taxon>
        <taxon>Bacillati</taxon>
        <taxon>Actinomycetota</taxon>
        <taxon>Actinomycetes</taxon>
        <taxon>Micromonosporales</taxon>
        <taxon>Micromonosporaceae</taxon>
        <taxon>Rugosimonospora</taxon>
    </lineage>
</organism>
<name>A0ABP9RI85_9ACTN</name>
<sequence>MKMSRYLPGTPCWIDLGSPDLDVSRAFYTDLFGWTAEVSPDPAAGGYTTFHQGGSPVAGAGQLMSDSAPPAWTWYAATDDLDATAARVEGAGGKVMVPPMDVLGIGRMAVFMDTTGAPFSAWQGGSFPGAGIVNEPSTFCWNELMVREADAAADFYGRALGWTTQASDQPGVAYTEFKCGDRSVAGMMPMTSDRYPDDLPSHWMVYLAVADVDETAERIGQLGGVISIEPTGSPAGRFAVAGDPCGAVFGIVTLT</sequence>
<dbReference type="InterPro" id="IPR004360">
    <property type="entry name" value="Glyas_Fos-R_dOase_dom"/>
</dbReference>
<comment type="caution">
    <text evidence="2">The sequence shown here is derived from an EMBL/GenBank/DDBJ whole genome shotgun (WGS) entry which is preliminary data.</text>
</comment>
<dbReference type="PANTHER" id="PTHR33993:SF14">
    <property type="entry name" value="GB|AAF24581.1"/>
    <property type="match status" value="1"/>
</dbReference>
<evidence type="ECO:0000313" key="2">
    <source>
        <dbReference type="EMBL" id="GAA5177436.1"/>
    </source>
</evidence>
<gene>
    <name evidence="2" type="ORF">GCM10023322_02100</name>
</gene>
<keyword evidence="3" id="KW-1185">Reference proteome</keyword>
<proteinExistence type="predicted"/>
<feature type="domain" description="VOC" evidence="1">
    <location>
        <begin position="138"/>
        <end position="254"/>
    </location>
</feature>
<dbReference type="InterPro" id="IPR052164">
    <property type="entry name" value="Anthracycline_SecMetBiosynth"/>
</dbReference>
<dbReference type="Pfam" id="PF00903">
    <property type="entry name" value="Glyoxalase"/>
    <property type="match status" value="2"/>
</dbReference>
<dbReference type="EMBL" id="BAABJQ010000001">
    <property type="protein sequence ID" value="GAA5177436.1"/>
    <property type="molecule type" value="Genomic_DNA"/>
</dbReference>
<dbReference type="Gene3D" id="3.10.180.10">
    <property type="entry name" value="2,3-Dihydroxybiphenyl 1,2-Dioxygenase, domain 1"/>
    <property type="match status" value="2"/>
</dbReference>
<evidence type="ECO:0000259" key="1">
    <source>
        <dbReference type="PROSITE" id="PS51819"/>
    </source>
</evidence>